<gene>
    <name evidence="2" type="ORF">S01H4_00605</name>
</gene>
<accession>X1A192</accession>
<evidence type="ECO:0000256" key="1">
    <source>
        <dbReference type="SAM" id="Coils"/>
    </source>
</evidence>
<sequence>MLYPKLRGADIMRKINLKTIKIYFLVLFLLFFLVSSSVFSAENKKDLYSLEDISDVRQFHLSPAASELLRKNGFAVSPAYYKEISDIYLECKDTNQPIFITTDAVLHTGHIFFDYLLRILEVEKLYDSAVELTDRMLELSIEQFREAHTENVKEAARLNIGFFAVAKRQFDTEYQVGYELEELVEQECENIKNHKGLEFRKLLTYIKNPNIYQTPYAYEDYSQYIPRGHYTRNEKLENYFKAMMWYGRIDFKLRPASEEPAITYGKKMTLQAILMADALLRDENVFKLWKMIYEPTVYFVGKTDDLYVDDYIKLIKEIFPPNESVDKYSDQGRLSEFIDRAIKLRPPKILSGLAFAEDGDFRVSTQGFRFMGQRFIPDSYMFQELVFGVKGEKIIMQYTGDKKPFTMEIIPNFGPVRAFPRGLDICAVLGSKRALEILETEGDTEYTEYYNQLDNLIEEFSLKTVEEWKQNLYWRWLYALLPLLEESKDANLPCFIQSPAWIDKELQTVLGSWTELRHDTILYAKQSYTMAGKGMPPEPKLTYGYVEPYPEVYARLEEMMRDLRNNLIALDLAIEGIPEKIEEFEELLDKLKIISEKEINNVSLDDEEYKFIWNVGKNLASLKELPSEILEKITSDTDEKMEIVADVHTDVNTGQVLEEGVGSPFNLYVIINDERGMRICRGAVFSYYEFKHPMEDRLTDEKWQKMGEKNDRPNQPDWVRSFIGE</sequence>
<proteinExistence type="predicted"/>
<dbReference type="InterPro" id="IPR022601">
    <property type="entry name" value="DUF3160"/>
</dbReference>
<dbReference type="SMART" id="SM01325">
    <property type="entry name" value="DUF3160"/>
    <property type="match status" value="1"/>
</dbReference>
<keyword evidence="1" id="KW-0175">Coiled coil</keyword>
<dbReference type="EMBL" id="BART01000087">
    <property type="protein sequence ID" value="GAG63932.1"/>
    <property type="molecule type" value="Genomic_DNA"/>
</dbReference>
<name>X1A192_9ZZZZ</name>
<reference evidence="2" key="1">
    <citation type="journal article" date="2014" name="Front. Microbiol.">
        <title>High frequency of phylogenetically diverse reductive dehalogenase-homologous genes in deep subseafloor sedimentary metagenomes.</title>
        <authorList>
            <person name="Kawai M."/>
            <person name="Futagami T."/>
            <person name="Toyoda A."/>
            <person name="Takaki Y."/>
            <person name="Nishi S."/>
            <person name="Hori S."/>
            <person name="Arai W."/>
            <person name="Tsubouchi T."/>
            <person name="Morono Y."/>
            <person name="Uchiyama I."/>
            <person name="Ito T."/>
            <person name="Fujiyama A."/>
            <person name="Inagaki F."/>
            <person name="Takami H."/>
        </authorList>
    </citation>
    <scope>NUCLEOTIDE SEQUENCE</scope>
    <source>
        <strain evidence="2">Expedition CK06-06</strain>
    </source>
</reference>
<feature type="coiled-coil region" evidence="1">
    <location>
        <begin position="553"/>
        <end position="601"/>
    </location>
</feature>
<protein>
    <recommendedName>
        <fullName evidence="3">DUF3160 domain-containing protein</fullName>
    </recommendedName>
</protein>
<dbReference type="AlphaFoldDB" id="X1A192"/>
<organism evidence="2">
    <name type="scientific">marine sediment metagenome</name>
    <dbReference type="NCBI Taxonomy" id="412755"/>
    <lineage>
        <taxon>unclassified sequences</taxon>
        <taxon>metagenomes</taxon>
        <taxon>ecological metagenomes</taxon>
    </lineage>
</organism>
<comment type="caution">
    <text evidence="2">The sequence shown here is derived from an EMBL/GenBank/DDBJ whole genome shotgun (WGS) entry which is preliminary data.</text>
</comment>
<evidence type="ECO:0008006" key="3">
    <source>
        <dbReference type="Google" id="ProtNLM"/>
    </source>
</evidence>
<evidence type="ECO:0000313" key="2">
    <source>
        <dbReference type="EMBL" id="GAG63932.1"/>
    </source>
</evidence>
<dbReference type="Pfam" id="PF11369">
    <property type="entry name" value="DUF3160"/>
    <property type="match status" value="1"/>
</dbReference>